<proteinExistence type="predicted"/>
<dbReference type="Pfam" id="PF01569">
    <property type="entry name" value="PAP2"/>
    <property type="match status" value="1"/>
</dbReference>
<dbReference type="InterPro" id="IPR000326">
    <property type="entry name" value="PAP2/HPO"/>
</dbReference>
<reference evidence="2" key="1">
    <citation type="submission" date="2018-06" db="EMBL/GenBank/DDBJ databases">
        <authorList>
            <person name="Zhirakovskaya E."/>
        </authorList>
    </citation>
    <scope>NUCLEOTIDE SEQUENCE</scope>
</reference>
<evidence type="ECO:0000313" key="2">
    <source>
        <dbReference type="EMBL" id="VAW25076.1"/>
    </source>
</evidence>
<dbReference type="EMBL" id="UOEP01000236">
    <property type="protein sequence ID" value="VAW25076.1"/>
    <property type="molecule type" value="Genomic_DNA"/>
</dbReference>
<dbReference type="InterPro" id="IPR036938">
    <property type="entry name" value="PAP2/HPO_sf"/>
</dbReference>
<dbReference type="Gene3D" id="1.20.144.10">
    <property type="entry name" value="Phosphatidic acid phosphatase type 2/haloperoxidase"/>
    <property type="match status" value="1"/>
</dbReference>
<protein>
    <recommendedName>
        <fullName evidence="1">Phosphatidic acid phosphatase type 2/haloperoxidase domain-containing protein</fullName>
    </recommendedName>
</protein>
<gene>
    <name evidence="2" type="ORF">MNBD_BACTEROID01-819</name>
</gene>
<dbReference type="SMART" id="SM00014">
    <property type="entry name" value="acidPPc"/>
    <property type="match status" value="1"/>
</dbReference>
<dbReference type="AlphaFoldDB" id="A0A3B0UZ52"/>
<dbReference type="CDD" id="cd03394">
    <property type="entry name" value="PAP2_like_5"/>
    <property type="match status" value="1"/>
</dbReference>
<sequence length="263" mass="28958">MKKIILNITLFLIILDVGGQVDSVRLNSQYLKHYGTDTRDIVIAPVKWGKKDFMRFGLFAATTTALVFADQPVGDFFQRQRSGRMDKIVDGFFDPLGSKYSVALGGVFYLVGGIGKNSRMRSTGLLVIESYLASGFLVNIAKRAIGRQRPDKWGINTPYGWNGPFQGTSFPSGHTTSAFSVATIFALQYKDTKWVPLVAYGLAGLAGISRVYENRHWASDVFAGAILGTVIGRYIYKAHSKNQLMVVPVTQNGLTGLKVFVKI</sequence>
<dbReference type="PANTHER" id="PTHR14969">
    <property type="entry name" value="SPHINGOSINE-1-PHOSPHATE PHOSPHOHYDROLASE"/>
    <property type="match status" value="1"/>
</dbReference>
<dbReference type="SUPFAM" id="SSF48317">
    <property type="entry name" value="Acid phosphatase/Vanadium-dependent haloperoxidase"/>
    <property type="match status" value="1"/>
</dbReference>
<accession>A0A3B0UZ52</accession>
<evidence type="ECO:0000259" key="1">
    <source>
        <dbReference type="SMART" id="SM00014"/>
    </source>
</evidence>
<organism evidence="2">
    <name type="scientific">hydrothermal vent metagenome</name>
    <dbReference type="NCBI Taxonomy" id="652676"/>
    <lineage>
        <taxon>unclassified sequences</taxon>
        <taxon>metagenomes</taxon>
        <taxon>ecological metagenomes</taxon>
    </lineage>
</organism>
<name>A0A3B0UZ52_9ZZZZ</name>
<feature type="domain" description="Phosphatidic acid phosphatase type 2/haloperoxidase" evidence="1">
    <location>
        <begin position="125"/>
        <end position="236"/>
    </location>
</feature>
<dbReference type="PANTHER" id="PTHR14969:SF13">
    <property type="entry name" value="AT30094P"/>
    <property type="match status" value="1"/>
</dbReference>